<dbReference type="PANTHER" id="PTHR30006:SF25">
    <property type="entry name" value="PHOSPHOGLYCERATE TRANSPORT REGULATORY PROTEIN PGTC"/>
    <property type="match status" value="1"/>
</dbReference>
<evidence type="ECO:0000313" key="3">
    <source>
        <dbReference type="EMBL" id="TDQ57403.1"/>
    </source>
</evidence>
<dbReference type="Gene3D" id="3.40.190.10">
    <property type="entry name" value="Periplasmic binding protein-like II"/>
    <property type="match status" value="2"/>
</dbReference>
<dbReference type="RefSeq" id="WP_133544984.1">
    <property type="nucleotide sequence ID" value="NZ_SNYQ01000005.1"/>
</dbReference>
<dbReference type="Pfam" id="PF13343">
    <property type="entry name" value="SBP_bac_6"/>
    <property type="match status" value="1"/>
</dbReference>
<feature type="chain" id="PRO_5020398807" evidence="2">
    <location>
        <begin position="21"/>
        <end position="407"/>
    </location>
</feature>
<protein>
    <submittedName>
        <fullName evidence="3">Phosphoglycerate transport regulatory protein PgtC</fullName>
    </submittedName>
</protein>
<evidence type="ECO:0000256" key="2">
    <source>
        <dbReference type="SAM" id="SignalP"/>
    </source>
</evidence>
<reference evidence="3 4" key="1">
    <citation type="submission" date="2019-03" db="EMBL/GenBank/DDBJ databases">
        <title>Genomic Encyclopedia of Type Strains, Phase IV (KMG-IV): sequencing the most valuable type-strain genomes for metagenomic binning, comparative biology and taxonomic classification.</title>
        <authorList>
            <person name="Goeker M."/>
        </authorList>
    </citation>
    <scope>NUCLEOTIDE SEQUENCE [LARGE SCALE GENOMIC DNA]</scope>
    <source>
        <strain evidence="3 4">DSM 28403</strain>
    </source>
</reference>
<dbReference type="Proteomes" id="UP000295657">
    <property type="component" value="Unassembled WGS sequence"/>
</dbReference>
<dbReference type="AlphaFoldDB" id="A0A4R6V7X0"/>
<dbReference type="PANTHER" id="PTHR30006">
    <property type="entry name" value="THIAMINE-BINDING PERIPLASMIC PROTEIN-RELATED"/>
    <property type="match status" value="1"/>
</dbReference>
<accession>A0A4R6V7X0</accession>
<feature type="signal peptide" evidence="2">
    <location>
        <begin position="1"/>
        <end position="20"/>
    </location>
</feature>
<dbReference type="SUPFAM" id="SSF53850">
    <property type="entry name" value="Periplasmic binding protein-like II"/>
    <property type="match status" value="1"/>
</dbReference>
<evidence type="ECO:0000256" key="1">
    <source>
        <dbReference type="ARBA" id="ARBA00022729"/>
    </source>
</evidence>
<dbReference type="GO" id="GO:0030288">
    <property type="term" value="C:outer membrane-bounded periplasmic space"/>
    <property type="evidence" value="ECO:0007669"/>
    <property type="project" value="TreeGrafter"/>
</dbReference>
<evidence type="ECO:0000313" key="4">
    <source>
        <dbReference type="Proteomes" id="UP000295657"/>
    </source>
</evidence>
<gene>
    <name evidence="3" type="ORF">EDC45_1464</name>
</gene>
<organism evidence="3 4">
    <name type="scientific">Mesocricetibacter intestinalis</name>
    <dbReference type="NCBI Taxonomy" id="1521930"/>
    <lineage>
        <taxon>Bacteria</taxon>
        <taxon>Pseudomonadati</taxon>
        <taxon>Pseudomonadota</taxon>
        <taxon>Gammaproteobacteria</taxon>
        <taxon>Pasteurellales</taxon>
        <taxon>Pasteurellaceae</taxon>
        <taxon>Mesocricetibacter</taxon>
    </lineage>
</organism>
<dbReference type="EMBL" id="SNYQ01000005">
    <property type="protein sequence ID" value="TDQ57403.1"/>
    <property type="molecule type" value="Genomic_DNA"/>
</dbReference>
<comment type="caution">
    <text evidence="3">The sequence shown here is derived from an EMBL/GenBank/DDBJ whole genome shotgun (WGS) entry which is preliminary data.</text>
</comment>
<proteinExistence type="predicted"/>
<name>A0A4R6V7X0_9PAST</name>
<sequence length="407" mass="45984">MKVTGLIKWFLCAVWTTAYAAPQELVVATTFSPDTANNIIQRWQMEFPERKVRLINRTSASLERLLNQRNMERIDLILSSSPFLFQALQDKRQLAELPAELQNTSDLIPPALRSTTTTPAFSGYGILYNKKLLQERHLPLPTDWHSLFQPGYYNGLLMTSPSRSGTNHIMLEMLLQQKGWQRGWATILNLGANLSVISSRSFNVADRIKMGGAVAGISIDSYGGNADSELGFVYFPTSVASPTFIAVHKDSLQPRAAAELIAFLQSPKGQKIVAAPNIAKFPIQGLAPGNILYPQQQKLLAQPPLDHELLLSRQQVVERLFDTAVTFRLTQLKEVWGLIYQKEQKTSQKLTALRQLLLEVPITEEQLRDPLYLKRFSQDKNFASEQEQQWSEFFRRRLSLVLSGLGE</sequence>
<keyword evidence="1 2" id="KW-0732">Signal</keyword>
<keyword evidence="4" id="KW-1185">Reference proteome</keyword>
<dbReference type="OrthoDB" id="305758at2"/>